<evidence type="ECO:0000313" key="2">
    <source>
        <dbReference type="EMBL" id="CAF5054177.1"/>
    </source>
</evidence>
<comment type="caution">
    <text evidence="2">The sequence shown here is derived from an EMBL/GenBank/DDBJ whole genome shotgun (WGS) entry which is preliminary data.</text>
</comment>
<name>A0A822CWV3_9BILA</name>
<gene>
    <name evidence="2" type="ORF">QYT958_LOCUS42248</name>
</gene>
<protein>
    <recommendedName>
        <fullName evidence="1">Bridge-like lipid transfer protein family member 1 C-terminal domain-containing protein</fullName>
    </recommendedName>
</protein>
<dbReference type="GO" id="GO:0098793">
    <property type="term" value="C:presynapse"/>
    <property type="evidence" value="ECO:0007669"/>
    <property type="project" value="GOC"/>
</dbReference>
<dbReference type="PANTHER" id="PTHR31640:SF1">
    <property type="entry name" value="BRIDGE-LIKE LIPID TRANSFER PROTEIN FAMILY MEMBER 1"/>
    <property type="match status" value="1"/>
</dbReference>
<dbReference type="GO" id="GO:0048488">
    <property type="term" value="P:synaptic vesicle endocytosis"/>
    <property type="evidence" value="ECO:0007669"/>
    <property type="project" value="TreeGrafter"/>
</dbReference>
<accession>A0A822CWV3</accession>
<feature type="domain" description="Bridge-like lipid transfer protein family member 1 C-terminal" evidence="1">
    <location>
        <begin position="8"/>
        <end position="82"/>
    </location>
</feature>
<proteinExistence type="predicted"/>
<dbReference type="Proteomes" id="UP000663848">
    <property type="component" value="Unassembled WGS sequence"/>
</dbReference>
<dbReference type="Pfam" id="PF25040">
    <property type="entry name" value="BLTP1_C"/>
    <property type="match status" value="1"/>
</dbReference>
<sequence>ARSTSSSNTILNACCVPSGKYLMHSRAKNILNSTSPKWFLNVQWDMKGIDINLDSIIGKRFSQLIRTITSTHLIEPIDNLSNDDDLLSNPNSINTQAG</sequence>
<dbReference type="PANTHER" id="PTHR31640">
    <property type="entry name" value="TRANSMEMBRANE PROTEIN KIAA1109"/>
    <property type="match status" value="1"/>
</dbReference>
<dbReference type="EMBL" id="CAJOBR010052478">
    <property type="protein sequence ID" value="CAF5054177.1"/>
    <property type="molecule type" value="Genomic_DNA"/>
</dbReference>
<feature type="non-terminal residue" evidence="2">
    <location>
        <position position="98"/>
    </location>
</feature>
<feature type="non-terminal residue" evidence="2">
    <location>
        <position position="1"/>
    </location>
</feature>
<evidence type="ECO:0000313" key="3">
    <source>
        <dbReference type="Proteomes" id="UP000663848"/>
    </source>
</evidence>
<dbReference type="InterPro" id="IPR056742">
    <property type="entry name" value="BLTP1_C"/>
</dbReference>
<organism evidence="2 3">
    <name type="scientific">Rotaria socialis</name>
    <dbReference type="NCBI Taxonomy" id="392032"/>
    <lineage>
        <taxon>Eukaryota</taxon>
        <taxon>Metazoa</taxon>
        <taxon>Spiralia</taxon>
        <taxon>Gnathifera</taxon>
        <taxon>Rotifera</taxon>
        <taxon>Eurotatoria</taxon>
        <taxon>Bdelloidea</taxon>
        <taxon>Philodinida</taxon>
        <taxon>Philodinidae</taxon>
        <taxon>Rotaria</taxon>
    </lineage>
</organism>
<dbReference type="AlphaFoldDB" id="A0A822CWV3"/>
<evidence type="ECO:0000259" key="1">
    <source>
        <dbReference type="Pfam" id="PF25040"/>
    </source>
</evidence>
<reference evidence="2" key="1">
    <citation type="submission" date="2021-02" db="EMBL/GenBank/DDBJ databases">
        <authorList>
            <person name="Nowell W R."/>
        </authorList>
    </citation>
    <scope>NUCLEOTIDE SEQUENCE</scope>
</reference>
<dbReference type="InterPro" id="IPR033616">
    <property type="entry name" value="BLTP1"/>
</dbReference>